<sequence length="421" mass="47258">MKERTIRKRIEFKGIGLHSGEECTVVLEPAEEGTGIVFQKYPEDVQIKAHYENLHSINRGVNLGKGNAVVMTVEHLLSALWGCEVDNVYIVVDGPEIPGMDGSAFEFSREILNTGLVEQSKDREYLEVKKPINIVTQDFTISAFPSREFEVSYGLRYPGHPLLSYQYAYFRISQETYFSEISRARTFLLEEEIEEILNSGLGKGGSLDNVVVIGKRDFKAKGGLFYSDEPVRHKILDFIGDIALLGKRVLGKFVLERAGHKAHLELVRELDKVFGGVNFSIYDILKVMPHRYPFLLVDRIESLSEKKVVGIKNVTINEPFFQGHFPEFPVMPGVLIIEAMAQVGGFLILKHIKASDNVLILFAGIDNARFRKPVRPGDTLVIEAELLRFGGKMAKVKAVARCQNEVVAEAELMAQITGVER</sequence>
<dbReference type="InterPro" id="IPR013114">
    <property type="entry name" value="FabA_FabZ"/>
</dbReference>
<evidence type="ECO:0000256" key="15">
    <source>
        <dbReference type="HAMAP-Rule" id="MF_00388"/>
    </source>
</evidence>
<dbReference type="GO" id="GO:0103117">
    <property type="term" value="F:UDP-3-O-acyl-N-acetylglucosamine deacetylase activity"/>
    <property type="evidence" value="ECO:0007669"/>
    <property type="project" value="UniProtKB-UniRule"/>
</dbReference>
<gene>
    <name evidence="15 17" type="primary">lpxC</name>
    <name evidence="16" type="synonym">fabZ</name>
    <name evidence="17" type="ORF">ENU66_00365</name>
</gene>
<dbReference type="EC" id="4.2.1.59" evidence="16"/>
<evidence type="ECO:0000256" key="10">
    <source>
        <dbReference type="ARBA" id="ARBA00022833"/>
    </source>
</evidence>
<evidence type="ECO:0000256" key="4">
    <source>
        <dbReference type="ARBA" id="ARBA00005002"/>
    </source>
</evidence>
<dbReference type="GO" id="GO:0009245">
    <property type="term" value="P:lipid A biosynthetic process"/>
    <property type="evidence" value="ECO:0007669"/>
    <property type="project" value="UniProtKB-UniRule"/>
</dbReference>
<dbReference type="GO" id="GO:0046872">
    <property type="term" value="F:metal ion binding"/>
    <property type="evidence" value="ECO:0007669"/>
    <property type="project" value="UniProtKB-KW"/>
</dbReference>
<feature type="active site" evidence="16">
    <location>
        <position position="324"/>
    </location>
</feature>
<name>A0A7V3ZWC1_UNCW3</name>
<dbReference type="Gene3D" id="3.10.129.10">
    <property type="entry name" value="Hotdog Thioesterase"/>
    <property type="match status" value="1"/>
</dbReference>
<dbReference type="InterPro" id="IPR004463">
    <property type="entry name" value="UDP-acyl_GlcNac_deAcase"/>
</dbReference>
<comment type="catalytic activity">
    <reaction evidence="13 15">
        <text>a UDP-3-O-[(3R)-3-hydroxyacyl]-N-acetyl-alpha-D-glucosamine + H2O = a UDP-3-O-[(3R)-3-hydroxyacyl]-alpha-D-glucosamine + acetate</text>
        <dbReference type="Rhea" id="RHEA:67816"/>
        <dbReference type="ChEBI" id="CHEBI:15377"/>
        <dbReference type="ChEBI" id="CHEBI:30089"/>
        <dbReference type="ChEBI" id="CHEBI:137740"/>
        <dbReference type="ChEBI" id="CHEBI:173225"/>
        <dbReference type="EC" id="3.5.1.108"/>
    </reaction>
</comment>
<evidence type="ECO:0000256" key="1">
    <source>
        <dbReference type="ARBA" id="ARBA00001947"/>
    </source>
</evidence>
<comment type="caution">
    <text evidence="17">The sequence shown here is derived from an EMBL/GenBank/DDBJ whole genome shotgun (WGS) entry which is preliminary data.</text>
</comment>
<dbReference type="Pfam" id="PF07977">
    <property type="entry name" value="FabA"/>
    <property type="match status" value="1"/>
</dbReference>
<comment type="function">
    <text evidence="14 16">Involved in unsaturated fatty acids biosynthesis. Catalyzes the dehydration of short chain beta-hydroxyacyl-ACPs and long chain saturated and unsaturated beta-hydroxyacyl-ACPs.</text>
</comment>
<dbReference type="GO" id="GO:0005737">
    <property type="term" value="C:cytoplasm"/>
    <property type="evidence" value="ECO:0007669"/>
    <property type="project" value="UniProtKB-SubCell"/>
</dbReference>
<dbReference type="InterPro" id="IPR029069">
    <property type="entry name" value="HotDog_dom_sf"/>
</dbReference>
<evidence type="ECO:0000313" key="17">
    <source>
        <dbReference type="EMBL" id="HGL16787.1"/>
    </source>
</evidence>
<evidence type="ECO:0000256" key="11">
    <source>
        <dbReference type="ARBA" id="ARBA00023098"/>
    </source>
</evidence>
<evidence type="ECO:0000256" key="14">
    <source>
        <dbReference type="ARBA" id="ARBA00025049"/>
    </source>
</evidence>
<dbReference type="AlphaFoldDB" id="A0A7V3ZWC1"/>
<dbReference type="PANTHER" id="PTHR33694">
    <property type="entry name" value="UDP-3-O-ACYL-N-ACETYLGLUCOSAMINE DEACETYLASE 1, MITOCHONDRIAL-RELATED"/>
    <property type="match status" value="1"/>
</dbReference>
<dbReference type="HAMAP" id="MF_00406">
    <property type="entry name" value="FabZ"/>
    <property type="match status" value="1"/>
</dbReference>
<organism evidence="17">
    <name type="scientific">candidate division WOR-3 bacterium</name>
    <dbReference type="NCBI Taxonomy" id="2052148"/>
    <lineage>
        <taxon>Bacteria</taxon>
        <taxon>Bacteria division WOR-3</taxon>
    </lineage>
</organism>
<feature type="binding site" evidence="15">
    <location>
        <position position="75"/>
    </location>
    <ligand>
        <name>Zn(2+)</name>
        <dbReference type="ChEBI" id="CHEBI:29105"/>
    </ligand>
</feature>
<dbReference type="EC" id="3.5.1.108" evidence="15"/>
<evidence type="ECO:0000256" key="13">
    <source>
        <dbReference type="ARBA" id="ARBA00024535"/>
    </source>
</evidence>
<keyword evidence="8 15" id="KW-0479">Metal-binding</keyword>
<dbReference type="InterPro" id="IPR011334">
    <property type="entry name" value="UDP-acyl_GlcNac_deAcase_C"/>
</dbReference>
<protein>
    <recommendedName>
        <fullName evidence="15 16">Multifunctional fusion protein</fullName>
    </recommendedName>
    <domain>
        <recommendedName>
            <fullName evidence="16">3-hydroxyacyl-[acyl-carrier-protein] dehydratase FabZ</fullName>
            <ecNumber evidence="16">4.2.1.59</ecNumber>
        </recommendedName>
        <alternativeName>
            <fullName evidence="16">(3R)-hydroxymyristoyl-[acyl-carrier-protein] dehydratase</fullName>
        </alternativeName>
        <alternativeName>
            <fullName evidence="16">Beta-hydroxyacyl-ACP dehydratase</fullName>
            <shortName evidence="16">(3R)-hydroxymyristoyl-ACP dehydrase</shortName>
        </alternativeName>
    </domain>
    <domain>
        <recommendedName>
            <fullName evidence="15">UDP-3-O-acyl-N-acetylglucosamine deacetylase</fullName>
            <shortName evidence="15">UDP-3-O-acyl-GlcNAc deacetylase</shortName>
            <ecNumber evidence="15">3.5.1.108</ecNumber>
        </recommendedName>
        <alternativeName>
            <fullName evidence="15">UDP-3-O-[R-3-hydroxymyristoyl]-N-acetylglucosamine deacetylase</fullName>
        </alternativeName>
    </domain>
</protein>
<keyword evidence="6 15" id="KW-0444">Lipid biosynthesis</keyword>
<evidence type="ECO:0000256" key="7">
    <source>
        <dbReference type="ARBA" id="ARBA00022556"/>
    </source>
</evidence>
<keyword evidence="12 16" id="KW-0456">Lyase</keyword>
<evidence type="ECO:0000256" key="5">
    <source>
        <dbReference type="ARBA" id="ARBA00022490"/>
    </source>
</evidence>
<keyword evidence="5 16" id="KW-0963">Cytoplasm</keyword>
<comment type="similarity">
    <text evidence="16">Belongs to the thioester dehydratase family. FabZ subfamily.</text>
</comment>
<dbReference type="InterPro" id="IPR010084">
    <property type="entry name" value="FabZ"/>
</dbReference>
<keyword evidence="7 15" id="KW-0441">Lipid A biosynthesis</keyword>
<evidence type="ECO:0000256" key="8">
    <source>
        <dbReference type="ARBA" id="ARBA00022723"/>
    </source>
</evidence>
<dbReference type="GO" id="GO:0016020">
    <property type="term" value="C:membrane"/>
    <property type="evidence" value="ECO:0007669"/>
    <property type="project" value="GOC"/>
</dbReference>
<dbReference type="NCBIfam" id="NF000582">
    <property type="entry name" value="PRK00006.1"/>
    <property type="match status" value="1"/>
</dbReference>
<dbReference type="FunFam" id="3.10.129.10:FF:000001">
    <property type="entry name" value="3-hydroxyacyl-[acyl-carrier-protein] dehydratase FabZ"/>
    <property type="match status" value="1"/>
</dbReference>
<dbReference type="PANTHER" id="PTHR33694:SF1">
    <property type="entry name" value="UDP-3-O-ACYL-N-ACETYLGLUCOSAMINE DEACETYLASE 1, MITOCHONDRIAL-RELATED"/>
    <property type="match status" value="1"/>
</dbReference>
<evidence type="ECO:0000256" key="2">
    <source>
        <dbReference type="ARBA" id="ARBA00002923"/>
    </source>
</evidence>
<evidence type="ECO:0000256" key="9">
    <source>
        <dbReference type="ARBA" id="ARBA00022801"/>
    </source>
</evidence>
<dbReference type="InterPro" id="IPR020568">
    <property type="entry name" value="Ribosomal_Su5_D2-typ_SF"/>
</dbReference>
<evidence type="ECO:0000256" key="12">
    <source>
        <dbReference type="ARBA" id="ARBA00023239"/>
    </source>
</evidence>
<feature type="active site" description="Proton donor" evidence="15">
    <location>
        <position position="260"/>
    </location>
</feature>
<dbReference type="NCBIfam" id="TIGR00325">
    <property type="entry name" value="lpxC"/>
    <property type="match status" value="1"/>
</dbReference>
<comment type="pathway">
    <text evidence="4 15">Glycolipid biosynthesis; lipid IV(A) biosynthesis; lipid IV(A) from (3R)-3-hydroxytetradecanoyl-[acyl-carrier-protein] and UDP-N-acetyl-alpha-D-glucosamine: step 2/6.</text>
</comment>
<dbReference type="CDD" id="cd01288">
    <property type="entry name" value="FabZ"/>
    <property type="match status" value="1"/>
</dbReference>
<dbReference type="GO" id="GO:0019171">
    <property type="term" value="F:(3R)-hydroxyacyl-[acyl-carrier-protein] dehydratase activity"/>
    <property type="evidence" value="ECO:0007669"/>
    <property type="project" value="UniProtKB-EC"/>
</dbReference>
<reference evidence="17" key="1">
    <citation type="journal article" date="2020" name="mSystems">
        <title>Genome- and Community-Level Interaction Insights into Carbon Utilization and Element Cycling Functions of Hydrothermarchaeota in Hydrothermal Sediment.</title>
        <authorList>
            <person name="Zhou Z."/>
            <person name="Liu Y."/>
            <person name="Xu W."/>
            <person name="Pan J."/>
            <person name="Luo Z.H."/>
            <person name="Li M."/>
        </authorList>
    </citation>
    <scope>NUCLEOTIDE SEQUENCE [LARGE SCALE GENOMIC DNA]</scope>
    <source>
        <strain evidence="17">SpSt-69</strain>
    </source>
</reference>
<proteinExistence type="inferred from homology"/>
<feature type="binding site" evidence="15">
    <location>
        <position position="237"/>
    </location>
    <ligand>
        <name>Zn(2+)</name>
        <dbReference type="ChEBI" id="CHEBI:29105"/>
    </ligand>
</feature>
<dbReference type="Pfam" id="PF03331">
    <property type="entry name" value="LpxC"/>
    <property type="match status" value="1"/>
</dbReference>
<feature type="binding site" evidence="15">
    <location>
        <position position="233"/>
    </location>
    <ligand>
        <name>Zn(2+)</name>
        <dbReference type="ChEBI" id="CHEBI:29105"/>
    </ligand>
</feature>
<accession>A0A7V3ZWC1</accession>
<dbReference type="GO" id="GO:0006633">
    <property type="term" value="P:fatty acid biosynthetic process"/>
    <property type="evidence" value="ECO:0007669"/>
    <property type="project" value="UniProtKB-UniRule"/>
</dbReference>
<keyword evidence="10 15" id="KW-0862">Zinc</keyword>
<dbReference type="InterPro" id="IPR015870">
    <property type="entry name" value="UDP-acyl_N-AcGlcN_deAcase_N"/>
</dbReference>
<dbReference type="UniPathway" id="UPA00359">
    <property type="reaction ID" value="UER00478"/>
</dbReference>
<evidence type="ECO:0000256" key="3">
    <source>
        <dbReference type="ARBA" id="ARBA00004496"/>
    </source>
</evidence>
<keyword evidence="9 15" id="KW-0378">Hydrolase</keyword>
<dbReference type="HAMAP" id="MF_00388">
    <property type="entry name" value="LpxC"/>
    <property type="match status" value="1"/>
</dbReference>
<comment type="similarity">
    <text evidence="15">Belongs to the LpxC family.</text>
</comment>
<comment type="cofactor">
    <cofactor evidence="1 15">
        <name>Zn(2+)</name>
        <dbReference type="ChEBI" id="CHEBI:29105"/>
    </cofactor>
</comment>
<dbReference type="NCBIfam" id="TIGR01750">
    <property type="entry name" value="fabZ"/>
    <property type="match status" value="1"/>
</dbReference>
<evidence type="ECO:0000256" key="6">
    <source>
        <dbReference type="ARBA" id="ARBA00022516"/>
    </source>
</evidence>
<comment type="function">
    <text evidence="2 15">Catalyzes the hydrolysis of UDP-3-O-myristoyl-N-acetylglucosamine to form UDP-3-O-myristoylglucosamine and acetate, the committed step in lipid A biosynthesis.</text>
</comment>
<evidence type="ECO:0000256" key="16">
    <source>
        <dbReference type="HAMAP-Rule" id="MF_00406"/>
    </source>
</evidence>
<dbReference type="Gene3D" id="3.30.230.20">
    <property type="entry name" value="lpxc deacetylase, domain 1"/>
    <property type="match status" value="1"/>
</dbReference>
<comment type="catalytic activity">
    <reaction evidence="16">
        <text>a (3R)-hydroxyacyl-[ACP] = a (2E)-enoyl-[ACP] + H2O</text>
        <dbReference type="Rhea" id="RHEA:13097"/>
        <dbReference type="Rhea" id="RHEA-COMP:9925"/>
        <dbReference type="Rhea" id="RHEA-COMP:9945"/>
        <dbReference type="ChEBI" id="CHEBI:15377"/>
        <dbReference type="ChEBI" id="CHEBI:78784"/>
        <dbReference type="ChEBI" id="CHEBI:78827"/>
        <dbReference type="EC" id="4.2.1.59"/>
    </reaction>
</comment>
<dbReference type="Gene3D" id="3.30.1700.10">
    <property type="entry name" value="lpxc deacetylase, domain 2"/>
    <property type="match status" value="1"/>
</dbReference>
<comment type="subcellular location">
    <subcellularLocation>
        <location evidence="3 16">Cytoplasm</location>
    </subcellularLocation>
</comment>
<dbReference type="SUPFAM" id="SSF54637">
    <property type="entry name" value="Thioesterase/thiol ester dehydrase-isomerase"/>
    <property type="match status" value="1"/>
</dbReference>
<keyword evidence="11 15" id="KW-0443">Lipid metabolism</keyword>
<dbReference type="SUPFAM" id="SSF54211">
    <property type="entry name" value="Ribosomal protein S5 domain 2-like"/>
    <property type="match status" value="2"/>
</dbReference>
<dbReference type="EMBL" id="DTDJ01000006">
    <property type="protein sequence ID" value="HGL16787.1"/>
    <property type="molecule type" value="Genomic_DNA"/>
</dbReference>